<dbReference type="InterPro" id="IPR036179">
    <property type="entry name" value="Ig-like_dom_sf"/>
</dbReference>
<dbReference type="SUPFAM" id="SSF48726">
    <property type="entry name" value="Immunoglobulin"/>
    <property type="match status" value="1"/>
</dbReference>
<dbReference type="GeneTree" id="ENSGT01010000228930"/>
<name>A0A8C5LSM6_9ANUR</name>
<keyword evidence="3" id="KW-0472">Membrane</keyword>
<dbReference type="PANTHER" id="PTHR12080:SF127">
    <property type="entry name" value="LYMPHOCYTE FUNCTION-ASSOCIATED ANTIGEN 3"/>
    <property type="match status" value="1"/>
</dbReference>
<reference evidence="6" key="2">
    <citation type="submission" date="2025-09" db="UniProtKB">
        <authorList>
            <consortium name="Ensembl"/>
        </authorList>
    </citation>
    <scope>IDENTIFICATION</scope>
</reference>
<dbReference type="InterPro" id="IPR013098">
    <property type="entry name" value="Ig_I-set"/>
</dbReference>
<dbReference type="InterPro" id="IPR015631">
    <property type="entry name" value="CD2/SLAM_rcpt"/>
</dbReference>
<keyword evidence="4" id="KW-0325">Glycoprotein</keyword>
<evidence type="ECO:0000259" key="5">
    <source>
        <dbReference type="Pfam" id="PF07679"/>
    </source>
</evidence>
<organism evidence="6 7">
    <name type="scientific">Leptobrachium leishanense</name>
    <name type="common">Leishan spiny toad</name>
    <dbReference type="NCBI Taxonomy" id="445787"/>
    <lineage>
        <taxon>Eukaryota</taxon>
        <taxon>Metazoa</taxon>
        <taxon>Chordata</taxon>
        <taxon>Craniata</taxon>
        <taxon>Vertebrata</taxon>
        <taxon>Euteleostomi</taxon>
        <taxon>Amphibia</taxon>
        <taxon>Batrachia</taxon>
        <taxon>Anura</taxon>
        <taxon>Pelobatoidea</taxon>
        <taxon>Megophryidae</taxon>
        <taxon>Leptobrachium</taxon>
    </lineage>
</organism>
<dbReference type="InterPro" id="IPR013783">
    <property type="entry name" value="Ig-like_fold"/>
</dbReference>
<dbReference type="OrthoDB" id="9427418at2759"/>
<dbReference type="AlphaFoldDB" id="A0A8C5LSM6"/>
<evidence type="ECO:0000256" key="3">
    <source>
        <dbReference type="ARBA" id="ARBA00023136"/>
    </source>
</evidence>
<keyword evidence="2" id="KW-0732">Signal</keyword>
<evidence type="ECO:0000256" key="2">
    <source>
        <dbReference type="ARBA" id="ARBA00022729"/>
    </source>
</evidence>
<evidence type="ECO:0000256" key="1">
    <source>
        <dbReference type="ARBA" id="ARBA00004370"/>
    </source>
</evidence>
<dbReference type="GO" id="GO:0016020">
    <property type="term" value="C:membrane"/>
    <property type="evidence" value="ECO:0007669"/>
    <property type="project" value="UniProtKB-SubCell"/>
</dbReference>
<dbReference type="Gene3D" id="2.60.40.10">
    <property type="entry name" value="Immunoglobulins"/>
    <property type="match status" value="1"/>
</dbReference>
<evidence type="ECO:0000313" key="7">
    <source>
        <dbReference type="Proteomes" id="UP000694569"/>
    </source>
</evidence>
<evidence type="ECO:0000256" key="4">
    <source>
        <dbReference type="ARBA" id="ARBA00023180"/>
    </source>
</evidence>
<comment type="subcellular location">
    <subcellularLocation>
        <location evidence="1">Membrane</location>
    </subcellularLocation>
</comment>
<accession>A0A8C5LSM6</accession>
<dbReference type="Ensembl" id="ENSLLET00000001561.1">
    <property type="protein sequence ID" value="ENSLLEP00000001486.1"/>
    <property type="gene ID" value="ENSLLEG00000000972.1"/>
</dbReference>
<keyword evidence="7" id="KW-1185">Reference proteome</keyword>
<feature type="domain" description="Immunoglobulin I-set" evidence="5">
    <location>
        <begin position="33"/>
        <end position="128"/>
    </location>
</feature>
<dbReference type="PANTHER" id="PTHR12080">
    <property type="entry name" value="SIGNALING LYMPHOCYTIC ACTIVATION MOLECULE"/>
    <property type="match status" value="1"/>
</dbReference>
<dbReference type="Pfam" id="PF07679">
    <property type="entry name" value="I-set"/>
    <property type="match status" value="1"/>
</dbReference>
<reference evidence="6" key="1">
    <citation type="submission" date="2025-08" db="UniProtKB">
        <authorList>
            <consortium name="Ensembl"/>
        </authorList>
    </citation>
    <scope>IDENTIFICATION</scope>
</reference>
<dbReference type="Proteomes" id="UP000694569">
    <property type="component" value="Unplaced"/>
</dbReference>
<sequence length="192" mass="21936">MSTDSWDTSLLVTTRWDTRFLGTAPCDESFGDFSVKATEILAAEGESVTFQTDFSGPRTEVVWKIGEDKLVEVEENYTHYYRLADRASVSFHSGSLTIRELVESDSGHYSGNILTERRYHETKFILKVSRKYRIRTICTAPAPAQTDTGLSFKSYTSVSLGRPEHEQVLSKTNKIINIYFFFPTVIFFTFHL</sequence>
<proteinExistence type="predicted"/>
<evidence type="ECO:0000313" key="6">
    <source>
        <dbReference type="Ensembl" id="ENSLLEP00000001486.1"/>
    </source>
</evidence>
<protein>
    <recommendedName>
        <fullName evidence="5">Immunoglobulin I-set domain-containing protein</fullName>
    </recommendedName>
</protein>